<reference evidence="2 3" key="1">
    <citation type="submission" date="2024-05" db="EMBL/GenBank/DDBJ databases">
        <title>Haplotype-resolved chromosome-level genome assembly of Huyou (Citrus changshanensis).</title>
        <authorList>
            <person name="Miao C."/>
            <person name="Chen W."/>
            <person name="Wu Y."/>
            <person name="Wang L."/>
            <person name="Zhao S."/>
            <person name="Grierson D."/>
            <person name="Xu C."/>
            <person name="Chen K."/>
        </authorList>
    </citation>
    <scope>NUCLEOTIDE SEQUENCE [LARGE SCALE GENOMIC DNA]</scope>
    <source>
        <strain evidence="2">01-14</strain>
        <tissue evidence="2">Leaf</tissue>
    </source>
</reference>
<name>A0AAP0MKI6_9ROSI</name>
<dbReference type="Proteomes" id="UP001428341">
    <property type="component" value="Unassembled WGS sequence"/>
</dbReference>
<gene>
    <name evidence="2" type="ORF">WN944_007182</name>
</gene>
<dbReference type="EMBL" id="JBCGBO010000003">
    <property type="protein sequence ID" value="KAK9215179.1"/>
    <property type="molecule type" value="Genomic_DNA"/>
</dbReference>
<proteinExistence type="predicted"/>
<feature type="region of interest" description="Disordered" evidence="1">
    <location>
        <begin position="1"/>
        <end position="55"/>
    </location>
</feature>
<feature type="compositionally biased region" description="Acidic residues" evidence="1">
    <location>
        <begin position="24"/>
        <end position="55"/>
    </location>
</feature>
<feature type="compositionally biased region" description="Polar residues" evidence="1">
    <location>
        <begin position="14"/>
        <end position="23"/>
    </location>
</feature>
<keyword evidence="3" id="KW-1185">Reference proteome</keyword>
<sequence>MAMLLEASKLKIGGTNSDDNGSADSEDEVDANLDGDGYGDSEDNADIDSNGFDDI</sequence>
<evidence type="ECO:0000256" key="1">
    <source>
        <dbReference type="SAM" id="MobiDB-lite"/>
    </source>
</evidence>
<dbReference type="AlphaFoldDB" id="A0AAP0MKI6"/>
<protein>
    <submittedName>
        <fullName evidence="2">Uncharacterized protein</fullName>
    </submittedName>
</protein>
<evidence type="ECO:0000313" key="2">
    <source>
        <dbReference type="EMBL" id="KAK9215179.1"/>
    </source>
</evidence>
<organism evidence="2 3">
    <name type="scientific">Citrus x changshan-huyou</name>
    <dbReference type="NCBI Taxonomy" id="2935761"/>
    <lineage>
        <taxon>Eukaryota</taxon>
        <taxon>Viridiplantae</taxon>
        <taxon>Streptophyta</taxon>
        <taxon>Embryophyta</taxon>
        <taxon>Tracheophyta</taxon>
        <taxon>Spermatophyta</taxon>
        <taxon>Magnoliopsida</taxon>
        <taxon>eudicotyledons</taxon>
        <taxon>Gunneridae</taxon>
        <taxon>Pentapetalae</taxon>
        <taxon>rosids</taxon>
        <taxon>malvids</taxon>
        <taxon>Sapindales</taxon>
        <taxon>Rutaceae</taxon>
        <taxon>Aurantioideae</taxon>
        <taxon>Citrus</taxon>
    </lineage>
</organism>
<comment type="caution">
    <text evidence="2">The sequence shown here is derived from an EMBL/GenBank/DDBJ whole genome shotgun (WGS) entry which is preliminary data.</text>
</comment>
<accession>A0AAP0MKI6</accession>
<evidence type="ECO:0000313" key="3">
    <source>
        <dbReference type="Proteomes" id="UP001428341"/>
    </source>
</evidence>